<evidence type="ECO:0000256" key="3">
    <source>
        <dbReference type="ARBA" id="ARBA00022490"/>
    </source>
</evidence>
<organism evidence="13 14">
    <name type="scientific">Fervidibacillus albus</name>
    <dbReference type="NCBI Taxonomy" id="2980026"/>
    <lineage>
        <taxon>Bacteria</taxon>
        <taxon>Bacillati</taxon>
        <taxon>Bacillota</taxon>
        <taxon>Bacilli</taxon>
        <taxon>Bacillales</taxon>
        <taxon>Bacillaceae</taxon>
        <taxon>Fervidibacillus</taxon>
    </lineage>
</organism>
<dbReference type="PANTHER" id="PTHR12215:SF10">
    <property type="entry name" value="L-AMINOADIPATE-SEMIALDEHYDE DEHYDROGENASE-PHOSPHOPANTETHEINYL TRANSFERASE"/>
    <property type="match status" value="1"/>
</dbReference>
<keyword evidence="4 11" id="KW-0444">Lipid biosynthesis</keyword>
<reference evidence="13" key="1">
    <citation type="submission" date="2022-09" db="EMBL/GenBank/DDBJ databases">
        <title>Complete Genomes of Fervidibacillus albus and Fervidibacillus halotolerans isolated from tidal flat sediments.</title>
        <authorList>
            <person name="Kwon K.K."/>
            <person name="Yang S.-H."/>
            <person name="Park M.J."/>
            <person name="Oh H.-M."/>
        </authorList>
    </citation>
    <scope>NUCLEOTIDE SEQUENCE</scope>
    <source>
        <strain evidence="13">MEBiC13591</strain>
    </source>
</reference>
<dbReference type="PANTHER" id="PTHR12215">
    <property type="entry name" value="PHOSPHOPANTETHEINE TRANSFERASE"/>
    <property type="match status" value="1"/>
</dbReference>
<keyword evidence="10 11" id="KW-0275">Fatty acid biosynthesis</keyword>
<keyword evidence="8 11" id="KW-0460">Magnesium</keyword>
<dbReference type="NCBIfam" id="TIGR00516">
    <property type="entry name" value="acpS"/>
    <property type="match status" value="1"/>
</dbReference>
<comment type="subcellular location">
    <subcellularLocation>
        <location evidence="11">Cytoplasm</location>
    </subcellularLocation>
</comment>
<evidence type="ECO:0000256" key="10">
    <source>
        <dbReference type="ARBA" id="ARBA00023160"/>
    </source>
</evidence>
<comment type="catalytic activity">
    <reaction evidence="11">
        <text>apo-[ACP] + CoA = holo-[ACP] + adenosine 3',5'-bisphosphate + H(+)</text>
        <dbReference type="Rhea" id="RHEA:12068"/>
        <dbReference type="Rhea" id="RHEA-COMP:9685"/>
        <dbReference type="Rhea" id="RHEA-COMP:9690"/>
        <dbReference type="ChEBI" id="CHEBI:15378"/>
        <dbReference type="ChEBI" id="CHEBI:29999"/>
        <dbReference type="ChEBI" id="CHEBI:57287"/>
        <dbReference type="ChEBI" id="CHEBI:58343"/>
        <dbReference type="ChEBI" id="CHEBI:64479"/>
        <dbReference type="EC" id="2.7.8.7"/>
    </reaction>
</comment>
<dbReference type="GO" id="GO:0005829">
    <property type="term" value="C:cytosol"/>
    <property type="evidence" value="ECO:0007669"/>
    <property type="project" value="TreeGrafter"/>
</dbReference>
<comment type="similarity">
    <text evidence="2">Belongs to the P-Pant transferase superfamily. Gsp/Sfp/HetI/AcpT family.</text>
</comment>
<dbReference type="InterPro" id="IPR004568">
    <property type="entry name" value="Ppantetheine-prot_Trfase_dom"/>
</dbReference>
<evidence type="ECO:0000313" key="13">
    <source>
        <dbReference type="EMBL" id="WAA09248.1"/>
    </source>
</evidence>
<name>A0A9E8LTC3_9BACI</name>
<comment type="function">
    <text evidence="11">Transfers the 4'-phosphopantetheine moiety from coenzyme A to a Ser of acyl-carrier-protein.</text>
</comment>
<dbReference type="InterPro" id="IPR002582">
    <property type="entry name" value="ACPS"/>
</dbReference>
<evidence type="ECO:0000256" key="2">
    <source>
        <dbReference type="ARBA" id="ARBA00010990"/>
    </source>
</evidence>
<dbReference type="Pfam" id="PF01648">
    <property type="entry name" value="ACPS"/>
    <property type="match status" value="1"/>
</dbReference>
<dbReference type="EC" id="2.7.8.7" evidence="11"/>
<dbReference type="GO" id="GO:0019878">
    <property type="term" value="P:lysine biosynthetic process via aminoadipic acid"/>
    <property type="evidence" value="ECO:0007669"/>
    <property type="project" value="TreeGrafter"/>
</dbReference>
<dbReference type="InterPro" id="IPR008278">
    <property type="entry name" value="4-PPantetheinyl_Trfase_dom"/>
</dbReference>
<evidence type="ECO:0000256" key="11">
    <source>
        <dbReference type="HAMAP-Rule" id="MF_00101"/>
    </source>
</evidence>
<gene>
    <name evidence="11 13" type="primary">acpS</name>
    <name evidence="13" type="ORF">OE104_11820</name>
</gene>
<evidence type="ECO:0000256" key="8">
    <source>
        <dbReference type="ARBA" id="ARBA00022842"/>
    </source>
</evidence>
<evidence type="ECO:0000256" key="7">
    <source>
        <dbReference type="ARBA" id="ARBA00022832"/>
    </source>
</evidence>
<evidence type="ECO:0000259" key="12">
    <source>
        <dbReference type="Pfam" id="PF01648"/>
    </source>
</evidence>
<feature type="binding site" evidence="11">
    <location>
        <position position="58"/>
    </location>
    <ligand>
        <name>Mg(2+)</name>
        <dbReference type="ChEBI" id="CHEBI:18420"/>
    </ligand>
</feature>
<evidence type="ECO:0000256" key="6">
    <source>
        <dbReference type="ARBA" id="ARBA00022723"/>
    </source>
</evidence>
<dbReference type="RefSeq" id="WP_275417030.1">
    <property type="nucleotide sequence ID" value="NZ_CP106878.1"/>
</dbReference>
<dbReference type="InterPro" id="IPR050559">
    <property type="entry name" value="P-Pant_transferase_sf"/>
</dbReference>
<dbReference type="AlphaFoldDB" id="A0A9E8LTC3"/>
<accession>A0A9E8LTC3</accession>
<evidence type="ECO:0000256" key="4">
    <source>
        <dbReference type="ARBA" id="ARBA00022516"/>
    </source>
</evidence>
<dbReference type="NCBIfam" id="TIGR00556">
    <property type="entry name" value="pantethn_trn"/>
    <property type="match status" value="1"/>
</dbReference>
<keyword evidence="9 11" id="KW-0443">Lipid metabolism</keyword>
<dbReference type="GO" id="GO:0000287">
    <property type="term" value="F:magnesium ion binding"/>
    <property type="evidence" value="ECO:0007669"/>
    <property type="project" value="UniProtKB-UniRule"/>
</dbReference>
<keyword evidence="7 11" id="KW-0276">Fatty acid metabolism</keyword>
<evidence type="ECO:0000256" key="1">
    <source>
        <dbReference type="ARBA" id="ARBA00001946"/>
    </source>
</evidence>
<evidence type="ECO:0000313" key="14">
    <source>
        <dbReference type="Proteomes" id="UP001164718"/>
    </source>
</evidence>
<dbReference type="InterPro" id="IPR037143">
    <property type="entry name" value="4-PPantetheinyl_Trfase_dom_sf"/>
</dbReference>
<proteinExistence type="inferred from homology"/>
<evidence type="ECO:0000256" key="5">
    <source>
        <dbReference type="ARBA" id="ARBA00022679"/>
    </source>
</evidence>
<feature type="domain" description="4'-phosphopantetheinyl transferase" evidence="12">
    <location>
        <begin position="4"/>
        <end position="110"/>
    </location>
</feature>
<dbReference type="GO" id="GO:0006633">
    <property type="term" value="P:fatty acid biosynthetic process"/>
    <property type="evidence" value="ECO:0007669"/>
    <property type="project" value="UniProtKB-UniRule"/>
</dbReference>
<dbReference type="Proteomes" id="UP001164718">
    <property type="component" value="Chromosome"/>
</dbReference>
<comment type="cofactor">
    <cofactor evidence="1 11">
        <name>Mg(2+)</name>
        <dbReference type="ChEBI" id="CHEBI:18420"/>
    </cofactor>
</comment>
<protein>
    <recommendedName>
        <fullName evidence="11">Holo-[acyl-carrier-protein] synthase</fullName>
        <shortName evidence="11">Holo-ACP synthase</shortName>
        <ecNumber evidence="11">2.7.8.7</ecNumber>
    </recommendedName>
    <alternativeName>
        <fullName evidence="11">4'-phosphopantetheinyl transferase AcpS</fullName>
    </alternativeName>
</protein>
<sequence length="122" mass="13913">MILGVGIDIVEIPRIRDLFRRNEKLTERILTEKERQTFDQLPEKRKFEYLAGRFAAKEAFAKAYGTGIGKALAFHNIEIANDEKGKPYFVKPIGIRAHLSISHSEQYAVAQVIIEENGELPE</sequence>
<keyword evidence="6 11" id="KW-0479">Metal-binding</keyword>
<keyword evidence="5 11" id="KW-0808">Transferase</keyword>
<dbReference type="GO" id="GO:0008897">
    <property type="term" value="F:holo-[acyl-carrier-protein] synthase activity"/>
    <property type="evidence" value="ECO:0007669"/>
    <property type="project" value="UniProtKB-UniRule"/>
</dbReference>
<dbReference type="HAMAP" id="MF_00101">
    <property type="entry name" value="AcpS"/>
    <property type="match status" value="1"/>
</dbReference>
<feature type="binding site" evidence="11">
    <location>
        <position position="8"/>
    </location>
    <ligand>
        <name>Mg(2+)</name>
        <dbReference type="ChEBI" id="CHEBI:18420"/>
    </ligand>
</feature>
<dbReference type="SUPFAM" id="SSF56214">
    <property type="entry name" value="4'-phosphopantetheinyl transferase"/>
    <property type="match status" value="1"/>
</dbReference>
<keyword evidence="3 11" id="KW-0963">Cytoplasm</keyword>
<dbReference type="Gene3D" id="3.90.470.20">
    <property type="entry name" value="4'-phosphopantetheinyl transferase domain"/>
    <property type="match status" value="1"/>
</dbReference>
<dbReference type="KEGG" id="faf:OE104_11820"/>
<evidence type="ECO:0000256" key="9">
    <source>
        <dbReference type="ARBA" id="ARBA00023098"/>
    </source>
</evidence>
<comment type="similarity">
    <text evidence="11">Belongs to the P-Pant transferase superfamily. AcpS family.</text>
</comment>
<keyword evidence="14" id="KW-1185">Reference proteome</keyword>
<dbReference type="EMBL" id="CP106878">
    <property type="protein sequence ID" value="WAA09248.1"/>
    <property type="molecule type" value="Genomic_DNA"/>
</dbReference>